<evidence type="ECO:0000313" key="2">
    <source>
        <dbReference type="EMBL" id="WEX89883.1"/>
    </source>
</evidence>
<dbReference type="InterPro" id="IPR004360">
    <property type="entry name" value="Glyas_Fos-R_dOase_dom"/>
</dbReference>
<proteinExistence type="predicted"/>
<evidence type="ECO:0000313" key="3">
    <source>
        <dbReference type="Proteomes" id="UP001229355"/>
    </source>
</evidence>
<keyword evidence="3" id="KW-1185">Reference proteome</keyword>
<dbReference type="Pfam" id="PF00903">
    <property type="entry name" value="Glyoxalase"/>
    <property type="match status" value="1"/>
</dbReference>
<accession>A0ABY8DG59</accession>
<dbReference type="EMBL" id="CP120374">
    <property type="protein sequence ID" value="WEX89883.1"/>
    <property type="molecule type" value="Genomic_DNA"/>
</dbReference>
<dbReference type="Proteomes" id="UP001229355">
    <property type="component" value="Chromosome 2"/>
</dbReference>
<organism evidence="2 3">
    <name type="scientific">Sinorhizobium garamanticum</name>
    <dbReference type="NCBI Taxonomy" id="680247"/>
    <lineage>
        <taxon>Bacteria</taxon>
        <taxon>Pseudomonadati</taxon>
        <taxon>Pseudomonadota</taxon>
        <taxon>Alphaproteobacteria</taxon>
        <taxon>Hyphomicrobiales</taxon>
        <taxon>Rhizobiaceae</taxon>
        <taxon>Sinorhizobium/Ensifer group</taxon>
        <taxon>Sinorhizobium</taxon>
    </lineage>
</organism>
<protein>
    <submittedName>
        <fullName evidence="2">VOC family protein</fullName>
    </submittedName>
</protein>
<dbReference type="Gene3D" id="3.10.180.10">
    <property type="entry name" value="2,3-Dihydroxybiphenyl 1,2-Dioxygenase, domain 1"/>
    <property type="match status" value="1"/>
</dbReference>
<feature type="domain" description="Glyoxalase/fosfomycin resistance/dioxygenase" evidence="1">
    <location>
        <begin position="96"/>
        <end position="208"/>
    </location>
</feature>
<reference evidence="2 3" key="1">
    <citation type="submission" date="2023-03" db="EMBL/GenBank/DDBJ databases">
        <authorList>
            <person name="Kaur S."/>
            <person name="Espinosa-Saiz D."/>
            <person name="Velazquez E."/>
            <person name="Menendez E."/>
            <person name="diCenzo G.C."/>
        </authorList>
    </citation>
    <scope>NUCLEOTIDE SEQUENCE [LARGE SCALE GENOMIC DNA]</scope>
    <source>
        <strain evidence="2 3">LMG 24692</strain>
    </source>
</reference>
<evidence type="ECO:0000259" key="1">
    <source>
        <dbReference type="Pfam" id="PF00903"/>
    </source>
</evidence>
<dbReference type="RefSeq" id="WP_280661854.1">
    <property type="nucleotide sequence ID" value="NZ_CP120374.1"/>
</dbReference>
<name>A0ABY8DG59_9HYPH</name>
<dbReference type="InterPro" id="IPR029068">
    <property type="entry name" value="Glyas_Bleomycin-R_OHBP_Dase"/>
</dbReference>
<sequence>MPNSENLRKQAKLYLRWHRERYYPVAEQIRSALAKFRDLSDGEVLEAEFRLSDAQELIARKHGFENWAAMIKGIDTMTGSAVSSDNTSVITAAEPQLFVSDIEIACRFYVHKLGFKIAFSYGEPPFYAQVFRDGGRLNLRKVGGPVFDSGFRERERDALSATLTLGDPKPLFLEYQSEGVAFHQSLRTEPWGARTFIVRDPDGNLIAFAGGKG</sequence>
<gene>
    <name evidence="2" type="ORF">PZN02_005214</name>
</gene>
<dbReference type="SUPFAM" id="SSF54593">
    <property type="entry name" value="Glyoxalase/Bleomycin resistance protein/Dihydroxybiphenyl dioxygenase"/>
    <property type="match status" value="1"/>
</dbReference>